<feature type="domain" description="Tyr recombinase" evidence="7">
    <location>
        <begin position="109"/>
        <end position="283"/>
    </location>
</feature>
<dbReference type="GO" id="GO:0006310">
    <property type="term" value="P:DNA recombination"/>
    <property type="evidence" value="ECO:0007669"/>
    <property type="project" value="UniProtKB-KW"/>
</dbReference>
<proteinExistence type="inferred from homology"/>
<evidence type="ECO:0000256" key="1">
    <source>
        <dbReference type="ARBA" id="ARBA00003283"/>
    </source>
</evidence>
<dbReference type="eggNOG" id="COG4974">
    <property type="taxonomic scope" value="Bacteria"/>
</dbReference>
<dbReference type="PANTHER" id="PTHR30349:SF41">
    <property type="entry name" value="INTEGRASE_RECOMBINASE PROTEIN MJ0367-RELATED"/>
    <property type="match status" value="1"/>
</dbReference>
<dbReference type="KEGG" id="tae:TepiRe1_2585"/>
<dbReference type="Gene3D" id="1.10.443.10">
    <property type="entry name" value="Intergrase catalytic core"/>
    <property type="match status" value="1"/>
</dbReference>
<evidence type="ECO:0000256" key="3">
    <source>
        <dbReference type="ARBA" id="ARBA00022908"/>
    </source>
</evidence>
<comment type="similarity">
    <text evidence="2">Belongs to the 'phage' integrase family.</text>
</comment>
<evidence type="ECO:0000259" key="8">
    <source>
        <dbReference type="PROSITE" id="PS51900"/>
    </source>
</evidence>
<dbReference type="AlphaFoldDB" id="F4LTA4"/>
<dbReference type="InterPro" id="IPR004107">
    <property type="entry name" value="Integrase_SAM-like_N"/>
</dbReference>
<keyword evidence="4 6" id="KW-0238">DNA-binding</keyword>
<sequence length="285" mass="32522">MLLGQGIQEFIKYMKLIDRSEQTITGYEKELIYFDSFLSVKHNCPVYIEDVTLEDIEDYLLDQKKRGIASASRSRSVYILRSFYNYCVKKDITAKNIASLIEPVKVKQKERGYLTEEEFNKLAVAIKQPVIRTAVETMFYTGGRMSEIIHLKLDDVNLEEKVIHITKGKGGKARDIPINDKLYDILKNYIENIRDAKSSRFFALKSTGKVSSSYVNRLIKEAAYEVGLKKDVSAHILRHSFGTNLLEKGASVVSIQKLLGHANLAVTTRYLHQDMNKLSDTVNLL</sequence>
<dbReference type="OrthoDB" id="9771888at2"/>
<dbReference type="Gene3D" id="1.10.150.130">
    <property type="match status" value="1"/>
</dbReference>
<dbReference type="Pfam" id="PF02899">
    <property type="entry name" value="Phage_int_SAM_1"/>
    <property type="match status" value="1"/>
</dbReference>
<dbReference type="HOGENOM" id="CLU_027562_9_2_9"/>
<keyword evidence="5" id="KW-0233">DNA recombination</keyword>
<dbReference type="InterPro" id="IPR050090">
    <property type="entry name" value="Tyrosine_recombinase_XerCD"/>
</dbReference>
<dbReference type="InterPro" id="IPR010998">
    <property type="entry name" value="Integrase_recombinase_N"/>
</dbReference>
<comment type="function">
    <text evidence="1">Site-specific tyrosine recombinase, which acts by catalyzing the cutting and rejoining of the recombining DNA molecules.</text>
</comment>
<reference evidence="10" key="1">
    <citation type="journal article" date="2013" name="Genome Announc.">
        <title>First genome sequence of a syntrophic acetate-oxidizing bacterium, Tepidanaerobacter acetatoxydans strain Re1.</title>
        <authorList>
            <person name="Manzoor S."/>
            <person name="Bongcam-Rudloff E."/>
            <person name="Schnurer A."/>
            <person name="Muller B."/>
        </authorList>
    </citation>
    <scope>NUCLEOTIDE SEQUENCE [LARGE SCALE GENOMIC DNA]</scope>
    <source>
        <strain evidence="10">Re1</strain>
    </source>
</reference>
<dbReference type="SUPFAM" id="SSF56349">
    <property type="entry name" value="DNA breaking-rejoining enzymes"/>
    <property type="match status" value="1"/>
</dbReference>
<keyword evidence="10" id="KW-1185">Reference proteome</keyword>
<dbReference type="InterPro" id="IPR011010">
    <property type="entry name" value="DNA_brk_join_enz"/>
</dbReference>
<evidence type="ECO:0000256" key="5">
    <source>
        <dbReference type="ARBA" id="ARBA00023172"/>
    </source>
</evidence>
<name>F4LTA4_TEPAE</name>
<organism evidence="9 10">
    <name type="scientific">Tepidanaerobacter acetatoxydans (strain DSM 21804 / JCM 16047 / Re1)</name>
    <dbReference type="NCBI Taxonomy" id="1209989"/>
    <lineage>
        <taxon>Bacteria</taxon>
        <taxon>Bacillati</taxon>
        <taxon>Bacillota</taxon>
        <taxon>Clostridia</taxon>
        <taxon>Thermosediminibacterales</taxon>
        <taxon>Tepidanaerobacteraceae</taxon>
        <taxon>Tepidanaerobacter</taxon>
    </lineage>
</organism>
<evidence type="ECO:0000259" key="7">
    <source>
        <dbReference type="PROSITE" id="PS51898"/>
    </source>
</evidence>
<dbReference type="InterPro" id="IPR044068">
    <property type="entry name" value="CB"/>
</dbReference>
<dbReference type="PROSITE" id="PS51900">
    <property type="entry name" value="CB"/>
    <property type="match status" value="1"/>
</dbReference>
<protein>
    <submittedName>
        <fullName evidence="9">Integrase family protein</fullName>
    </submittedName>
</protein>
<evidence type="ECO:0000313" key="9">
    <source>
        <dbReference type="EMBL" id="CCP27452.1"/>
    </source>
</evidence>
<dbReference type="KEGG" id="tep:TepRe1_2402"/>
<dbReference type="STRING" id="1209989.TepRe1_2402"/>
<dbReference type="PATRIC" id="fig|1209989.3.peg.2972"/>
<evidence type="ECO:0000256" key="2">
    <source>
        <dbReference type="ARBA" id="ARBA00008857"/>
    </source>
</evidence>
<dbReference type="InterPro" id="IPR002104">
    <property type="entry name" value="Integrase_catalytic"/>
</dbReference>
<dbReference type="RefSeq" id="WP_013779423.1">
    <property type="nucleotide sequence ID" value="NC_015519.1"/>
</dbReference>
<dbReference type="Proteomes" id="UP000010802">
    <property type="component" value="Chromosome"/>
</dbReference>
<dbReference type="InterPro" id="IPR013762">
    <property type="entry name" value="Integrase-like_cat_sf"/>
</dbReference>
<dbReference type="EMBL" id="HF563609">
    <property type="protein sequence ID" value="CCP27452.1"/>
    <property type="molecule type" value="Genomic_DNA"/>
</dbReference>
<dbReference type="GO" id="GO:0003677">
    <property type="term" value="F:DNA binding"/>
    <property type="evidence" value="ECO:0007669"/>
    <property type="project" value="UniProtKB-UniRule"/>
</dbReference>
<evidence type="ECO:0000313" key="10">
    <source>
        <dbReference type="Proteomes" id="UP000010802"/>
    </source>
</evidence>
<gene>
    <name evidence="9" type="ordered locus">TEPIRE1_2585</name>
</gene>
<evidence type="ECO:0000256" key="6">
    <source>
        <dbReference type="PROSITE-ProRule" id="PRU01248"/>
    </source>
</evidence>
<dbReference type="PROSITE" id="PS51898">
    <property type="entry name" value="TYR_RECOMBINASE"/>
    <property type="match status" value="1"/>
</dbReference>
<keyword evidence="3" id="KW-0229">DNA integration</keyword>
<dbReference type="PANTHER" id="PTHR30349">
    <property type="entry name" value="PHAGE INTEGRASE-RELATED"/>
    <property type="match status" value="1"/>
</dbReference>
<feature type="domain" description="Core-binding (CB)" evidence="8">
    <location>
        <begin position="1"/>
        <end position="88"/>
    </location>
</feature>
<dbReference type="Pfam" id="PF00589">
    <property type="entry name" value="Phage_integrase"/>
    <property type="match status" value="1"/>
</dbReference>
<accession>L0S6J1</accession>
<accession>F4LTA4</accession>
<dbReference type="GO" id="GO:0015074">
    <property type="term" value="P:DNA integration"/>
    <property type="evidence" value="ECO:0007669"/>
    <property type="project" value="UniProtKB-KW"/>
</dbReference>
<evidence type="ECO:0000256" key="4">
    <source>
        <dbReference type="ARBA" id="ARBA00023125"/>
    </source>
</evidence>